<dbReference type="SMART" id="SM00268">
    <property type="entry name" value="ACTIN"/>
    <property type="match status" value="1"/>
</dbReference>
<keyword evidence="8" id="KW-1185">Reference proteome</keyword>
<evidence type="ECO:0000256" key="1">
    <source>
        <dbReference type="ARBA" id="ARBA00004245"/>
    </source>
</evidence>
<dbReference type="Pfam" id="PF00022">
    <property type="entry name" value="Actin"/>
    <property type="match status" value="2"/>
</dbReference>
<proteinExistence type="inferred from homology"/>
<name>A0A2W1C0W3_HELAM</name>
<comment type="subcellular location">
    <subcellularLocation>
        <location evidence="1">Cytoplasm</location>
        <location evidence="1">Cytoskeleton</location>
    </subcellularLocation>
</comment>
<dbReference type="GO" id="GO:0005524">
    <property type="term" value="F:ATP binding"/>
    <property type="evidence" value="ECO:0007669"/>
    <property type="project" value="UniProtKB-KW"/>
</dbReference>
<dbReference type="OrthoDB" id="5132116at2759"/>
<comment type="similarity">
    <text evidence="6">Belongs to the actin family.</text>
</comment>
<dbReference type="PANTHER" id="PTHR11937">
    <property type="entry name" value="ACTIN"/>
    <property type="match status" value="1"/>
</dbReference>
<keyword evidence="4" id="KW-0067">ATP-binding</keyword>
<keyword evidence="2" id="KW-0963">Cytoplasm</keyword>
<keyword evidence="5" id="KW-0206">Cytoskeleton</keyword>
<dbReference type="AlphaFoldDB" id="A0A2W1C0W3"/>
<accession>A0A2W1C0W3</accession>
<reference evidence="7 8" key="1">
    <citation type="journal article" date="2017" name="BMC Biol.">
        <title>Genomic innovations, transcriptional plasticity and gene loss underlying the evolution and divergence of two highly polyphagous and invasive Helicoverpa pest species.</title>
        <authorList>
            <person name="Pearce S.L."/>
            <person name="Clarke D.F."/>
            <person name="East P.D."/>
            <person name="Elfekih S."/>
            <person name="Gordon K.H."/>
            <person name="Jermiin L.S."/>
            <person name="McGaughran A."/>
            <person name="Oakeshott J.G."/>
            <person name="Papanikolaou A."/>
            <person name="Perera O.P."/>
            <person name="Rane R.V."/>
            <person name="Richards S."/>
            <person name="Tay W.T."/>
            <person name="Walsh T.K."/>
            <person name="Anderson A."/>
            <person name="Anderson C.J."/>
            <person name="Asgari S."/>
            <person name="Board P.G."/>
            <person name="Bretschneider A."/>
            <person name="Campbell P.M."/>
            <person name="Chertemps T."/>
            <person name="Christeller J.T."/>
            <person name="Coppin C.W."/>
            <person name="Downes S.J."/>
            <person name="Duan G."/>
            <person name="Farnsworth C.A."/>
            <person name="Good R.T."/>
            <person name="Han L.B."/>
            <person name="Han Y.C."/>
            <person name="Hatje K."/>
            <person name="Horne I."/>
            <person name="Huang Y.P."/>
            <person name="Hughes D.S."/>
            <person name="Jacquin-Joly E."/>
            <person name="James W."/>
            <person name="Jhangiani S."/>
            <person name="Kollmar M."/>
            <person name="Kuwar S.S."/>
            <person name="Li S."/>
            <person name="Liu N.Y."/>
            <person name="Maibeche M.T."/>
            <person name="Miller J.R."/>
            <person name="Montagne N."/>
            <person name="Perry T."/>
            <person name="Qu J."/>
            <person name="Song S.V."/>
            <person name="Sutton G.G."/>
            <person name="Vogel H."/>
            <person name="Walenz B.P."/>
            <person name="Xu W."/>
            <person name="Zhang H.J."/>
            <person name="Zou Z."/>
            <person name="Batterham P."/>
            <person name="Edwards O.R."/>
            <person name="Feyereisen R."/>
            <person name="Gibbs R.A."/>
            <person name="Heckel D.G."/>
            <person name="McGrath A."/>
            <person name="Robin C."/>
            <person name="Scherer S.E."/>
            <person name="Worley K.C."/>
            <person name="Wu Y.D."/>
        </authorList>
    </citation>
    <scope>NUCLEOTIDE SEQUENCE [LARGE SCALE GENOMIC DNA]</scope>
    <source>
        <strain evidence="7">Harm_GR_Male_#8</strain>
        <tissue evidence="7">Whole organism</tissue>
    </source>
</reference>
<dbReference type="EMBL" id="KZ149922">
    <property type="protein sequence ID" value="PZC77713.1"/>
    <property type="molecule type" value="Genomic_DNA"/>
</dbReference>
<evidence type="ECO:0000256" key="3">
    <source>
        <dbReference type="ARBA" id="ARBA00022741"/>
    </source>
</evidence>
<dbReference type="SUPFAM" id="SSF53067">
    <property type="entry name" value="Actin-like ATPase domain"/>
    <property type="match status" value="4"/>
</dbReference>
<dbReference type="Proteomes" id="UP000249218">
    <property type="component" value="Unassembled WGS sequence"/>
</dbReference>
<dbReference type="FunFam" id="3.30.420.40:FF:000148">
    <property type="entry name" value="Actin, alpha skeletal muscle"/>
    <property type="match status" value="1"/>
</dbReference>
<evidence type="ECO:0000313" key="7">
    <source>
        <dbReference type="EMBL" id="PZC77713.1"/>
    </source>
</evidence>
<protein>
    <recommendedName>
        <fullName evidence="9">Actin</fullName>
    </recommendedName>
</protein>
<evidence type="ECO:0000256" key="4">
    <source>
        <dbReference type="ARBA" id="ARBA00022840"/>
    </source>
</evidence>
<dbReference type="Gene3D" id="3.90.640.10">
    <property type="entry name" value="Actin, Chain A, domain 4"/>
    <property type="match status" value="2"/>
</dbReference>
<evidence type="ECO:0000256" key="6">
    <source>
        <dbReference type="RuleBase" id="RU000487"/>
    </source>
</evidence>
<evidence type="ECO:0000256" key="5">
    <source>
        <dbReference type="ARBA" id="ARBA00023212"/>
    </source>
</evidence>
<dbReference type="InterPro" id="IPR043129">
    <property type="entry name" value="ATPase_NBD"/>
</dbReference>
<sequence length="621" mass="69223">MPFTKPVVVIDNGSYNIKAGFACDNHPVSIFRTAVGRPKFLKGTYGRTPYEVYVGEDAVARVDELDLNYPVVKGRITHWDDMERVWHHIYYRELKAAPEDRAVLLSCAPATTMKDKIKCCEIFFDTLNAPELCIKQQSVLAIFGSGHTTGLSVDLGHDITEINPIYEGGAVNYANMLSNIAGEEVSDYIRESFRKRQLDLGKDMESVISHIRKECSYVTENVACTRQDYTKKYKLPCGTEIDVSEEAFMAGELFFQPDLVLDRKLEGFSLPDAIMTATLKCDNEVQDELYNAVVIHGGMANIRGMHKRLTTELSSRSGKQVNVLYSSEPYAVPWLGGAVFAGMEGCGKVWVLKREFEEQGERIVKNRVKCCEVFYEALNAPALCVKPQSVLALFGSGFTTGISVGLGHDLTEINPVYAGGSISYANMLTNIAGNEITNFIKHSFRRRGIRLGKQLDDVLEDVKRNYVYVTENCAVKKQDYKKSFTLPDGKTIDVSDESFMAGEMYFQPELILGKKLTADVIPIQEAVVTSILKCDSELQPEMYDAIVTYGGMGTMPGLNKRLARELEAIINRPVNVIPTSEAYAVAWLGGAVFAGMAGAKRLWVTKKQFEDQGERIVKNRF</sequence>
<organism evidence="7 8">
    <name type="scientific">Helicoverpa armigera</name>
    <name type="common">Cotton bollworm</name>
    <name type="synonym">Heliothis armigera</name>
    <dbReference type="NCBI Taxonomy" id="29058"/>
    <lineage>
        <taxon>Eukaryota</taxon>
        <taxon>Metazoa</taxon>
        <taxon>Ecdysozoa</taxon>
        <taxon>Arthropoda</taxon>
        <taxon>Hexapoda</taxon>
        <taxon>Insecta</taxon>
        <taxon>Pterygota</taxon>
        <taxon>Neoptera</taxon>
        <taxon>Endopterygota</taxon>
        <taxon>Lepidoptera</taxon>
        <taxon>Glossata</taxon>
        <taxon>Ditrysia</taxon>
        <taxon>Noctuoidea</taxon>
        <taxon>Noctuidae</taxon>
        <taxon>Heliothinae</taxon>
        <taxon>Helicoverpa</taxon>
    </lineage>
</organism>
<evidence type="ECO:0000313" key="8">
    <source>
        <dbReference type="Proteomes" id="UP000249218"/>
    </source>
</evidence>
<evidence type="ECO:0000256" key="2">
    <source>
        <dbReference type="ARBA" id="ARBA00022490"/>
    </source>
</evidence>
<dbReference type="InterPro" id="IPR004000">
    <property type="entry name" value="Actin"/>
</dbReference>
<dbReference type="Gene3D" id="3.30.420.40">
    <property type="match status" value="4"/>
</dbReference>
<dbReference type="PRINTS" id="PR00190">
    <property type="entry name" value="ACTIN"/>
</dbReference>
<evidence type="ECO:0008006" key="9">
    <source>
        <dbReference type="Google" id="ProtNLM"/>
    </source>
</evidence>
<keyword evidence="3" id="KW-0547">Nucleotide-binding</keyword>
<dbReference type="GO" id="GO:0005856">
    <property type="term" value="C:cytoskeleton"/>
    <property type="evidence" value="ECO:0007669"/>
    <property type="project" value="UniProtKB-SubCell"/>
</dbReference>
<gene>
    <name evidence="7" type="primary">HaOG203080</name>
    <name evidence="7" type="ORF">B5X24_HaOG203080</name>
</gene>